<evidence type="ECO:0000313" key="4">
    <source>
        <dbReference type="EMBL" id="PQA56290.1"/>
    </source>
</evidence>
<dbReference type="Proteomes" id="UP000239590">
    <property type="component" value="Unassembled WGS sequence"/>
</dbReference>
<accession>A0A2S7IIR9</accession>
<keyword evidence="5" id="KW-1185">Reference proteome</keyword>
<reference evidence="5" key="1">
    <citation type="submission" date="2018-02" db="EMBL/GenBank/DDBJ databases">
        <title>Genome sequencing of Solimonas sp. HR-BB.</title>
        <authorList>
            <person name="Lee Y."/>
            <person name="Jeon C.O."/>
        </authorList>
    </citation>
    <scope>NUCLEOTIDE SEQUENCE [LARGE SCALE GENOMIC DNA]</scope>
    <source>
        <strain evidence="5">HR-U</strain>
    </source>
</reference>
<sequence length="358" mass="41518">MSQPFRKADIIFDCERMKHAHTGLYHFCLQLGNALLLNRKNTQHRLGFYLPSSEIDLFGDNPFNKRQHSLHKYAMPFANQYKVWHGTYQDSNYFPLRSSAKKVLTIHDLNFLHENKPPEKVKKYTQKLQDKIDRADRIVTISNYVKNEIESTMHMGGKEVQVVYNGCNINEHINPIKPQFSTDNPFLFSIGTVAPKKNFHVLPAMLLQNDLDLIIAGTTTHKEYYQKVLNESKRLGVQNRVHLTGPITEAEKYWLLKNCDLFCFPSLAEGFGLPVIEAMHFGKNVVLSDATSLPEIGGPYAHYFNGFDPEQVSDLTTQILEQIDTKSESELIKEWSQQFNWRNTANDYWRIYEELLNE</sequence>
<dbReference type="Pfam" id="PF13439">
    <property type="entry name" value="Glyco_transf_4"/>
    <property type="match status" value="1"/>
</dbReference>
<dbReference type="PANTHER" id="PTHR46401">
    <property type="entry name" value="GLYCOSYLTRANSFERASE WBBK-RELATED"/>
    <property type="match status" value="1"/>
</dbReference>
<dbReference type="GO" id="GO:0016757">
    <property type="term" value="F:glycosyltransferase activity"/>
    <property type="evidence" value="ECO:0007669"/>
    <property type="project" value="InterPro"/>
</dbReference>
<dbReference type="Pfam" id="PF00534">
    <property type="entry name" value="Glycos_transf_1"/>
    <property type="match status" value="1"/>
</dbReference>
<comment type="caution">
    <text evidence="4">The sequence shown here is derived from an EMBL/GenBank/DDBJ whole genome shotgun (WGS) entry which is preliminary data.</text>
</comment>
<dbReference type="PANTHER" id="PTHR46401:SF2">
    <property type="entry name" value="GLYCOSYLTRANSFERASE WBBK-RELATED"/>
    <property type="match status" value="1"/>
</dbReference>
<name>A0A2S7IIR9_9BACT</name>
<feature type="domain" description="Glycosyltransferase subfamily 4-like N-terminal" evidence="3">
    <location>
        <begin position="80"/>
        <end position="170"/>
    </location>
</feature>
<keyword evidence="1 4" id="KW-0808">Transferase</keyword>
<dbReference type="Gene3D" id="3.40.50.2000">
    <property type="entry name" value="Glycogen Phosphorylase B"/>
    <property type="match status" value="2"/>
</dbReference>
<proteinExistence type="predicted"/>
<dbReference type="InterPro" id="IPR028098">
    <property type="entry name" value="Glyco_trans_4-like_N"/>
</dbReference>
<protein>
    <submittedName>
        <fullName evidence="4">Glycosyltransferase family 1 protein</fullName>
    </submittedName>
</protein>
<dbReference type="InterPro" id="IPR001296">
    <property type="entry name" value="Glyco_trans_1"/>
</dbReference>
<feature type="domain" description="Glycosyl transferase family 1" evidence="2">
    <location>
        <begin position="177"/>
        <end position="322"/>
    </location>
</feature>
<dbReference type="EMBL" id="PTRA01000003">
    <property type="protein sequence ID" value="PQA56290.1"/>
    <property type="molecule type" value="Genomic_DNA"/>
</dbReference>
<evidence type="ECO:0000259" key="2">
    <source>
        <dbReference type="Pfam" id="PF00534"/>
    </source>
</evidence>
<dbReference type="CDD" id="cd03809">
    <property type="entry name" value="GT4_MtfB-like"/>
    <property type="match status" value="1"/>
</dbReference>
<evidence type="ECO:0000256" key="1">
    <source>
        <dbReference type="ARBA" id="ARBA00022679"/>
    </source>
</evidence>
<dbReference type="AlphaFoldDB" id="A0A2S7IIR9"/>
<gene>
    <name evidence="4" type="ORF">C5O19_18265</name>
</gene>
<dbReference type="SUPFAM" id="SSF53756">
    <property type="entry name" value="UDP-Glycosyltransferase/glycogen phosphorylase"/>
    <property type="match status" value="1"/>
</dbReference>
<organism evidence="4 5">
    <name type="scientific">Siphonobacter curvatus</name>
    <dbReference type="NCBI Taxonomy" id="2094562"/>
    <lineage>
        <taxon>Bacteria</taxon>
        <taxon>Pseudomonadati</taxon>
        <taxon>Bacteroidota</taxon>
        <taxon>Cytophagia</taxon>
        <taxon>Cytophagales</taxon>
        <taxon>Cytophagaceae</taxon>
        <taxon>Siphonobacter</taxon>
    </lineage>
</organism>
<evidence type="ECO:0000259" key="3">
    <source>
        <dbReference type="Pfam" id="PF13439"/>
    </source>
</evidence>
<evidence type="ECO:0000313" key="5">
    <source>
        <dbReference type="Proteomes" id="UP000239590"/>
    </source>
</evidence>
<dbReference type="OrthoDB" id="9801609at2"/>